<evidence type="ECO:0000313" key="7">
    <source>
        <dbReference type="EMBL" id="GHB31398.1"/>
    </source>
</evidence>
<dbReference type="PANTHER" id="PTHR30627">
    <property type="entry name" value="PEPTIDOGLYCAN D,D-TRANSPEPTIDASE"/>
    <property type="match status" value="1"/>
</dbReference>
<dbReference type="Pfam" id="PF00905">
    <property type="entry name" value="Transpeptidase"/>
    <property type="match status" value="1"/>
</dbReference>
<dbReference type="SUPFAM" id="SSF56519">
    <property type="entry name" value="Penicillin binding protein dimerisation domain"/>
    <property type="match status" value="1"/>
</dbReference>
<comment type="subcellular location">
    <subcellularLocation>
        <location evidence="1">Membrane</location>
    </subcellularLocation>
</comment>
<evidence type="ECO:0000259" key="5">
    <source>
        <dbReference type="Pfam" id="PF00905"/>
    </source>
</evidence>
<keyword evidence="3 4" id="KW-0472">Membrane</keyword>
<feature type="domain" description="Penicillin-binding protein dimerisation" evidence="6">
    <location>
        <begin position="76"/>
        <end position="186"/>
    </location>
</feature>
<dbReference type="Proteomes" id="UP000637980">
    <property type="component" value="Unassembled WGS sequence"/>
</dbReference>
<dbReference type="Gene3D" id="3.30.450.330">
    <property type="match status" value="1"/>
</dbReference>
<dbReference type="Gene3D" id="3.40.710.10">
    <property type="entry name" value="DD-peptidase/beta-lactamase superfamily"/>
    <property type="match status" value="1"/>
</dbReference>
<dbReference type="Pfam" id="PF03717">
    <property type="entry name" value="PBP_dimer"/>
    <property type="match status" value="1"/>
</dbReference>
<evidence type="ECO:0000256" key="2">
    <source>
        <dbReference type="ARBA" id="ARBA00022645"/>
    </source>
</evidence>
<keyword evidence="2" id="KW-0121">Carboxypeptidase</keyword>
<dbReference type="SUPFAM" id="SSF56601">
    <property type="entry name" value="beta-lactamase/transpeptidase-like"/>
    <property type="match status" value="1"/>
</dbReference>
<dbReference type="InterPro" id="IPR001460">
    <property type="entry name" value="PCN-bd_Tpept"/>
</dbReference>
<evidence type="ECO:0000256" key="1">
    <source>
        <dbReference type="ARBA" id="ARBA00004370"/>
    </source>
</evidence>
<keyword evidence="2" id="KW-0645">Protease</keyword>
<reference evidence="8" key="1">
    <citation type="journal article" date="2019" name="Int. J. Syst. Evol. Microbiol.">
        <title>The Global Catalogue of Microorganisms (GCM) 10K type strain sequencing project: providing services to taxonomists for standard genome sequencing and annotation.</title>
        <authorList>
            <consortium name="The Broad Institute Genomics Platform"/>
            <consortium name="The Broad Institute Genome Sequencing Center for Infectious Disease"/>
            <person name="Wu L."/>
            <person name="Ma J."/>
        </authorList>
    </citation>
    <scope>NUCLEOTIDE SEQUENCE [LARGE SCALE GENOMIC DNA]</scope>
    <source>
        <strain evidence="8">KCTC 12861</strain>
    </source>
</reference>
<sequence>MAKKADSSFLRQANLKRNHGTSAIRVRGPGRSRIFFAMTIFVMVYGAIAGRLILLGLQDGSPAGSFLAAQNTVAQSRPDIVDRNGEILATDIKSAALYAEPRKIPDSDEVFDGLITVLPELDTPAIKKRLESNSMFTWLKREITVEQRQAIHALGLPGVGFRESNKRFYPGGQTVSHILGTVNVDNQGLSGMEKYVDQAWLKDLQELGFTQDRTMEPVALSVDLRVQHAVRDELRRSMEYYQAKAAMGVVLKVDTGEVIAMTSLPDFDPNNRQQALEKKRMNRVTGGVFEMGSIFKGITIAMALDSGKVKLEDGFDATKPIRVSGRTINDYYGKHRVLTVPEVFVYSSNIGTIKIMQKAGIEEQKKFLERLGLTEKLHTEMPGVAKPLLPPKWNELAAMTISFGHGLGITPLQMAVAGATLVNGGKYLEPTFLPRSQEEADKLAKQVIKPETSEILRYLNRENVKRGSGRRAAVAGYDVGGKTGTAQKVVNGRYIEGLYLNSFMSAFPISNPQYLVLILLDEPQKVEGQHFATAGWNAVPTTASVIRRIAPMLGVVPDFVDDAETIPVSYQSRN</sequence>
<keyword evidence="4" id="KW-1133">Transmembrane helix</keyword>
<name>A0ABQ3EDM8_9HYPH</name>
<comment type="caution">
    <text evidence="7">The sequence shown here is derived from an EMBL/GenBank/DDBJ whole genome shotgun (WGS) entry which is preliminary data.</text>
</comment>
<dbReference type="InterPro" id="IPR005311">
    <property type="entry name" value="PBP_dimer"/>
</dbReference>
<dbReference type="InterPro" id="IPR036138">
    <property type="entry name" value="PBP_dimer_sf"/>
</dbReference>
<dbReference type="Gene3D" id="3.90.1310.10">
    <property type="entry name" value="Penicillin-binding protein 2a (Domain 2)"/>
    <property type="match status" value="1"/>
</dbReference>
<evidence type="ECO:0000256" key="3">
    <source>
        <dbReference type="ARBA" id="ARBA00023136"/>
    </source>
</evidence>
<keyword evidence="2" id="KW-0378">Hydrolase</keyword>
<feature type="transmembrane region" description="Helical" evidence="4">
    <location>
        <begin position="34"/>
        <end position="57"/>
    </location>
</feature>
<keyword evidence="4" id="KW-0812">Transmembrane</keyword>
<feature type="domain" description="Penicillin-binding protein transpeptidase" evidence="5">
    <location>
        <begin position="248"/>
        <end position="531"/>
    </location>
</feature>
<evidence type="ECO:0000259" key="6">
    <source>
        <dbReference type="Pfam" id="PF03717"/>
    </source>
</evidence>
<keyword evidence="8" id="KW-1185">Reference proteome</keyword>
<proteinExistence type="predicted"/>
<dbReference type="InterPro" id="IPR012338">
    <property type="entry name" value="Beta-lactam/transpept-like"/>
</dbReference>
<dbReference type="EMBL" id="BMXE01000003">
    <property type="protein sequence ID" value="GHB31398.1"/>
    <property type="molecule type" value="Genomic_DNA"/>
</dbReference>
<dbReference type="RefSeq" id="WP_189436621.1">
    <property type="nucleotide sequence ID" value="NZ_BMXE01000003.1"/>
</dbReference>
<gene>
    <name evidence="7" type="ORF">GCM10007094_19920</name>
</gene>
<organism evidence="7 8">
    <name type="scientific">Pseudovibrio japonicus</name>
    <dbReference type="NCBI Taxonomy" id="366534"/>
    <lineage>
        <taxon>Bacteria</taxon>
        <taxon>Pseudomonadati</taxon>
        <taxon>Pseudomonadota</taxon>
        <taxon>Alphaproteobacteria</taxon>
        <taxon>Hyphomicrobiales</taxon>
        <taxon>Stappiaceae</taxon>
        <taxon>Pseudovibrio</taxon>
    </lineage>
</organism>
<evidence type="ECO:0000256" key="4">
    <source>
        <dbReference type="SAM" id="Phobius"/>
    </source>
</evidence>
<dbReference type="PANTHER" id="PTHR30627:SF1">
    <property type="entry name" value="PEPTIDOGLYCAN D,D-TRANSPEPTIDASE FTSI"/>
    <property type="match status" value="1"/>
</dbReference>
<evidence type="ECO:0000313" key="8">
    <source>
        <dbReference type="Proteomes" id="UP000637980"/>
    </source>
</evidence>
<protein>
    <submittedName>
        <fullName evidence="7">Peptidoglycan glycosyltransferase</fullName>
    </submittedName>
</protein>
<dbReference type="InterPro" id="IPR050515">
    <property type="entry name" value="Beta-lactam/transpept"/>
</dbReference>
<accession>A0ABQ3EDM8</accession>